<gene>
    <name evidence="7" type="ORF">M9458_008054</name>
</gene>
<dbReference type="EMBL" id="JAMKFB020000003">
    <property type="protein sequence ID" value="KAL0199514.1"/>
    <property type="molecule type" value="Genomic_DNA"/>
</dbReference>
<evidence type="ECO:0000313" key="7">
    <source>
        <dbReference type="EMBL" id="KAL0199514.1"/>
    </source>
</evidence>
<feature type="signal peptide" evidence="6">
    <location>
        <begin position="1"/>
        <end position="31"/>
    </location>
</feature>
<keyword evidence="8" id="KW-1185">Reference proteome</keyword>
<evidence type="ECO:0000313" key="8">
    <source>
        <dbReference type="Proteomes" id="UP001529510"/>
    </source>
</evidence>
<evidence type="ECO:0000256" key="1">
    <source>
        <dbReference type="ARBA" id="ARBA00004141"/>
    </source>
</evidence>
<keyword evidence="5" id="KW-0472">Membrane</keyword>
<feature type="non-terminal residue" evidence="7">
    <location>
        <position position="1"/>
    </location>
</feature>
<dbReference type="Gene3D" id="1.20.140.150">
    <property type="match status" value="1"/>
</dbReference>
<dbReference type="AlphaFoldDB" id="A0ABD0RLU7"/>
<feature type="chain" id="PRO_5044768370" evidence="6">
    <location>
        <begin position="32"/>
        <end position="155"/>
    </location>
</feature>
<dbReference type="GO" id="GO:0016020">
    <property type="term" value="C:membrane"/>
    <property type="evidence" value="ECO:0007669"/>
    <property type="project" value="UniProtKB-SubCell"/>
</dbReference>
<dbReference type="PANTHER" id="PTHR10671">
    <property type="entry name" value="EPITHELIAL MEMBRANE PROTEIN-RELATED"/>
    <property type="match status" value="1"/>
</dbReference>
<dbReference type="PANTHER" id="PTHR10671:SF43">
    <property type="entry name" value="GERM CELL-SPECIFIC GENE 1 PROTEIN"/>
    <property type="match status" value="1"/>
</dbReference>
<proteinExistence type="inferred from homology"/>
<dbReference type="InterPro" id="IPR012478">
    <property type="entry name" value="GSG-1"/>
</dbReference>
<evidence type="ECO:0000256" key="2">
    <source>
        <dbReference type="ARBA" id="ARBA00007425"/>
    </source>
</evidence>
<keyword evidence="3" id="KW-0812">Transmembrane</keyword>
<sequence>MSLLSLLRSPRLSFIQTLLSLLLSLVSLSSSYWCVGRQKVPKPLCSASRRLKCTPVHGVSDGSFSWETGDDRFIFPSFHAGLWTTCEENIYTDAWGESSRGHSAILLSDSEVFVTKVLRANRSRVVPFEIVLFCGSSGCDAHDASDLLGVFVTLI</sequence>
<accession>A0ABD0RLU7</accession>
<evidence type="ECO:0000256" key="3">
    <source>
        <dbReference type="ARBA" id="ARBA00022692"/>
    </source>
</evidence>
<reference evidence="7 8" key="1">
    <citation type="submission" date="2024-05" db="EMBL/GenBank/DDBJ databases">
        <title>Genome sequencing and assembly of Indian major carp, Cirrhinus mrigala (Hamilton, 1822).</title>
        <authorList>
            <person name="Mohindra V."/>
            <person name="Chowdhury L.M."/>
            <person name="Lal K."/>
            <person name="Jena J.K."/>
        </authorList>
    </citation>
    <scope>NUCLEOTIDE SEQUENCE [LARGE SCALE GENOMIC DNA]</scope>
    <source>
        <strain evidence="7">CM1030</strain>
        <tissue evidence="7">Blood</tissue>
    </source>
</reference>
<evidence type="ECO:0000256" key="5">
    <source>
        <dbReference type="ARBA" id="ARBA00023136"/>
    </source>
</evidence>
<name>A0ABD0RLU7_CIRMR</name>
<organism evidence="7 8">
    <name type="scientific">Cirrhinus mrigala</name>
    <name type="common">Mrigala</name>
    <dbReference type="NCBI Taxonomy" id="683832"/>
    <lineage>
        <taxon>Eukaryota</taxon>
        <taxon>Metazoa</taxon>
        <taxon>Chordata</taxon>
        <taxon>Craniata</taxon>
        <taxon>Vertebrata</taxon>
        <taxon>Euteleostomi</taxon>
        <taxon>Actinopterygii</taxon>
        <taxon>Neopterygii</taxon>
        <taxon>Teleostei</taxon>
        <taxon>Ostariophysi</taxon>
        <taxon>Cypriniformes</taxon>
        <taxon>Cyprinidae</taxon>
        <taxon>Labeoninae</taxon>
        <taxon>Labeonini</taxon>
        <taxon>Cirrhinus</taxon>
    </lineage>
</organism>
<evidence type="ECO:0000256" key="6">
    <source>
        <dbReference type="SAM" id="SignalP"/>
    </source>
</evidence>
<dbReference type="Proteomes" id="UP001529510">
    <property type="component" value="Unassembled WGS sequence"/>
</dbReference>
<keyword evidence="4" id="KW-1133">Transmembrane helix</keyword>
<keyword evidence="6" id="KW-0732">Signal</keyword>
<comment type="subcellular location">
    <subcellularLocation>
        <location evidence="1">Membrane</location>
        <topology evidence="1">Multi-pass membrane protein</topology>
    </subcellularLocation>
</comment>
<comment type="caution">
    <text evidence="7">The sequence shown here is derived from an EMBL/GenBank/DDBJ whole genome shotgun (WGS) entry which is preliminary data.</text>
</comment>
<dbReference type="Pfam" id="PF07803">
    <property type="entry name" value="GSG-1"/>
    <property type="match status" value="1"/>
</dbReference>
<dbReference type="InterPro" id="IPR050579">
    <property type="entry name" value="PMP-22/EMP/MP20-like"/>
</dbReference>
<evidence type="ECO:0000256" key="4">
    <source>
        <dbReference type="ARBA" id="ARBA00022989"/>
    </source>
</evidence>
<protein>
    <submittedName>
        <fullName evidence="7">Uncharacterized protein</fullName>
    </submittedName>
</protein>
<comment type="similarity">
    <text evidence="2">Belongs to the GSG1 family.</text>
</comment>